<accession>A0A918HZK2</accession>
<dbReference type="InterPro" id="IPR004260">
    <property type="entry name" value="Pyr-dimer_DNA_glycosylase"/>
</dbReference>
<organism evidence="1 2">
    <name type="scientific">Streptomyces lavendofoliae</name>
    <dbReference type="NCBI Taxonomy" id="67314"/>
    <lineage>
        <taxon>Bacteria</taxon>
        <taxon>Bacillati</taxon>
        <taxon>Actinomycetota</taxon>
        <taxon>Actinomycetes</taxon>
        <taxon>Kitasatosporales</taxon>
        <taxon>Streptomycetaceae</taxon>
        <taxon>Streptomyces</taxon>
    </lineage>
</organism>
<evidence type="ECO:0000313" key="2">
    <source>
        <dbReference type="Proteomes" id="UP000636661"/>
    </source>
</evidence>
<keyword evidence="2" id="KW-1185">Reference proteome</keyword>
<dbReference type="NCBIfam" id="NF038085">
    <property type="entry name" value="MSMEG_6728_fam"/>
    <property type="match status" value="1"/>
</dbReference>
<dbReference type="EMBL" id="BMTP01000006">
    <property type="protein sequence ID" value="GGU40167.1"/>
    <property type="molecule type" value="Genomic_DNA"/>
</dbReference>
<reference evidence="1" key="2">
    <citation type="submission" date="2020-09" db="EMBL/GenBank/DDBJ databases">
        <authorList>
            <person name="Sun Q."/>
            <person name="Ohkuma M."/>
        </authorList>
    </citation>
    <scope>NUCLEOTIDE SEQUENCE</scope>
    <source>
        <strain evidence="1">JCM 4391</strain>
    </source>
</reference>
<sequence length="177" mass="19531">MHLAGSRPGVRGRAADGRHMGVQTFLPFPRFTACAEVLDPRRLGKQRVEALQVLRGLTVPGYGWRRHPAVRMWVGYEEALVRYGLDICGAWTALGHRDTCAVSLLAGFQGVRPGAPVRPQDELDGAGELPPWLGDPAFHRSHQSALLRKDPDFYAAHFTGVPDDLPYLWPGSDREVA</sequence>
<protein>
    <recommendedName>
        <fullName evidence="3">Cytoplasmic protein</fullName>
    </recommendedName>
</protein>
<dbReference type="AlphaFoldDB" id="A0A918HZK2"/>
<gene>
    <name evidence="1" type="ORF">GCM10010274_29840</name>
</gene>
<evidence type="ECO:0000313" key="1">
    <source>
        <dbReference type="EMBL" id="GGU40167.1"/>
    </source>
</evidence>
<proteinExistence type="predicted"/>
<reference evidence="1" key="1">
    <citation type="journal article" date="2014" name="Int. J. Syst. Evol. Microbiol.">
        <title>Complete genome sequence of Corynebacterium casei LMG S-19264T (=DSM 44701T), isolated from a smear-ripened cheese.</title>
        <authorList>
            <consortium name="US DOE Joint Genome Institute (JGI-PGF)"/>
            <person name="Walter F."/>
            <person name="Albersmeier A."/>
            <person name="Kalinowski J."/>
            <person name="Ruckert C."/>
        </authorList>
    </citation>
    <scope>NUCLEOTIDE SEQUENCE</scope>
    <source>
        <strain evidence="1">JCM 4391</strain>
    </source>
</reference>
<dbReference type="Pfam" id="PF03013">
    <property type="entry name" value="Pyr_excise"/>
    <property type="match status" value="1"/>
</dbReference>
<comment type="caution">
    <text evidence="1">The sequence shown here is derived from an EMBL/GenBank/DDBJ whole genome shotgun (WGS) entry which is preliminary data.</text>
</comment>
<evidence type="ECO:0008006" key="3">
    <source>
        <dbReference type="Google" id="ProtNLM"/>
    </source>
</evidence>
<name>A0A918HZK2_9ACTN</name>
<dbReference type="Proteomes" id="UP000636661">
    <property type="component" value="Unassembled WGS sequence"/>
</dbReference>